<feature type="non-terminal residue" evidence="1">
    <location>
        <position position="224"/>
    </location>
</feature>
<protein>
    <submittedName>
        <fullName evidence="1">U3 snoRNP protein</fullName>
    </submittedName>
</protein>
<proteinExistence type="predicted"/>
<accession>A0ACC3A058</accession>
<name>A0ACC3A058_9EURO</name>
<gene>
    <name evidence="1" type="primary">MPP10</name>
    <name evidence="1" type="ORF">H2198_007564</name>
</gene>
<evidence type="ECO:0000313" key="1">
    <source>
        <dbReference type="EMBL" id="KAJ9653261.1"/>
    </source>
</evidence>
<dbReference type="Proteomes" id="UP001172386">
    <property type="component" value="Unassembled WGS sequence"/>
</dbReference>
<comment type="caution">
    <text evidence="1">The sequence shown here is derived from an EMBL/GenBank/DDBJ whole genome shotgun (WGS) entry which is preliminary data.</text>
</comment>
<sequence>MATTIMNGISHNALSIDLTTLLRNEPYRWLQPTLQQQQAAVLSAKFLLDPLACDISQAQISRRNENRRKRKRGGDEVEDPVLQSRQIYTNGLAVRQVWEQARRILDAACGEIERELDEHLPQLEQPLLTEEETETETDEDADNDLDMEVGGSVDVEDESDIGATPDLLTEDNEPSIYSNQEDIEDDAEGSASDDDNLNFEPQATYKEDPNKLNDGFFSIDDFNR</sequence>
<reference evidence="1" key="1">
    <citation type="submission" date="2022-10" db="EMBL/GenBank/DDBJ databases">
        <title>Culturing micro-colonial fungi from biological soil crusts in the Mojave desert and describing Neophaeococcomyces mojavensis, and introducing the new genera and species Taxawa tesnikishii.</title>
        <authorList>
            <person name="Kurbessoian T."/>
            <person name="Stajich J.E."/>
        </authorList>
    </citation>
    <scope>NUCLEOTIDE SEQUENCE</scope>
    <source>
        <strain evidence="1">JES_112</strain>
    </source>
</reference>
<evidence type="ECO:0000313" key="2">
    <source>
        <dbReference type="Proteomes" id="UP001172386"/>
    </source>
</evidence>
<keyword evidence="2" id="KW-1185">Reference proteome</keyword>
<organism evidence="1 2">
    <name type="scientific">Neophaeococcomyces mojaviensis</name>
    <dbReference type="NCBI Taxonomy" id="3383035"/>
    <lineage>
        <taxon>Eukaryota</taxon>
        <taxon>Fungi</taxon>
        <taxon>Dikarya</taxon>
        <taxon>Ascomycota</taxon>
        <taxon>Pezizomycotina</taxon>
        <taxon>Eurotiomycetes</taxon>
        <taxon>Chaetothyriomycetidae</taxon>
        <taxon>Chaetothyriales</taxon>
        <taxon>Chaetothyriales incertae sedis</taxon>
        <taxon>Neophaeococcomyces</taxon>
    </lineage>
</organism>
<dbReference type="EMBL" id="JAPDRQ010000161">
    <property type="protein sequence ID" value="KAJ9653261.1"/>
    <property type="molecule type" value="Genomic_DNA"/>
</dbReference>